<proteinExistence type="predicted"/>
<organism evidence="1 2">
    <name type="scientific">Gigaspora margarita</name>
    <dbReference type="NCBI Taxonomy" id="4874"/>
    <lineage>
        <taxon>Eukaryota</taxon>
        <taxon>Fungi</taxon>
        <taxon>Fungi incertae sedis</taxon>
        <taxon>Mucoromycota</taxon>
        <taxon>Glomeromycotina</taxon>
        <taxon>Glomeromycetes</taxon>
        <taxon>Diversisporales</taxon>
        <taxon>Gigasporaceae</taxon>
        <taxon>Gigaspora</taxon>
    </lineage>
</organism>
<name>A0ABN7VU81_GIGMA</name>
<dbReference type="Proteomes" id="UP000789901">
    <property type="component" value="Unassembled WGS sequence"/>
</dbReference>
<sequence length="42" mass="4737">MATKFNIETKQLQDWISKKDQLLKAQPGGSSKYPALETTLVE</sequence>
<reference evidence="1 2" key="1">
    <citation type="submission" date="2021-06" db="EMBL/GenBank/DDBJ databases">
        <authorList>
            <person name="Kallberg Y."/>
            <person name="Tangrot J."/>
            <person name="Rosling A."/>
        </authorList>
    </citation>
    <scope>NUCLEOTIDE SEQUENCE [LARGE SCALE GENOMIC DNA]</scope>
    <source>
        <strain evidence="1 2">120-4 pot B 10/14</strain>
    </source>
</reference>
<evidence type="ECO:0000313" key="1">
    <source>
        <dbReference type="EMBL" id="CAG8800019.1"/>
    </source>
</evidence>
<protein>
    <submittedName>
        <fullName evidence="1">30694_t:CDS:1</fullName>
    </submittedName>
</protein>
<dbReference type="EMBL" id="CAJVQB010022619">
    <property type="protein sequence ID" value="CAG8800019.1"/>
    <property type="molecule type" value="Genomic_DNA"/>
</dbReference>
<accession>A0ABN7VU81</accession>
<gene>
    <name evidence="1" type="ORF">GMARGA_LOCUS22893</name>
</gene>
<comment type="caution">
    <text evidence="1">The sequence shown here is derived from an EMBL/GenBank/DDBJ whole genome shotgun (WGS) entry which is preliminary data.</text>
</comment>
<evidence type="ECO:0000313" key="2">
    <source>
        <dbReference type="Proteomes" id="UP000789901"/>
    </source>
</evidence>
<keyword evidence="2" id="KW-1185">Reference proteome</keyword>